<evidence type="ECO:0000313" key="1">
    <source>
        <dbReference type="EMBL" id="KAK8948810.1"/>
    </source>
</evidence>
<comment type="caution">
    <text evidence="1">The sequence shown here is derived from an EMBL/GenBank/DDBJ whole genome shotgun (WGS) entry which is preliminary data.</text>
</comment>
<gene>
    <name evidence="1" type="ORF">KSP39_PZI005794</name>
</gene>
<reference evidence="1 2" key="1">
    <citation type="journal article" date="2022" name="Nat. Plants">
        <title>Genomes of leafy and leafless Platanthera orchids illuminate the evolution of mycoheterotrophy.</title>
        <authorList>
            <person name="Li M.H."/>
            <person name="Liu K.W."/>
            <person name="Li Z."/>
            <person name="Lu H.C."/>
            <person name="Ye Q.L."/>
            <person name="Zhang D."/>
            <person name="Wang J.Y."/>
            <person name="Li Y.F."/>
            <person name="Zhong Z.M."/>
            <person name="Liu X."/>
            <person name="Yu X."/>
            <person name="Liu D.K."/>
            <person name="Tu X.D."/>
            <person name="Liu B."/>
            <person name="Hao Y."/>
            <person name="Liao X.Y."/>
            <person name="Jiang Y.T."/>
            <person name="Sun W.H."/>
            <person name="Chen J."/>
            <person name="Chen Y.Q."/>
            <person name="Ai Y."/>
            <person name="Zhai J.W."/>
            <person name="Wu S.S."/>
            <person name="Zhou Z."/>
            <person name="Hsiao Y.Y."/>
            <person name="Wu W.L."/>
            <person name="Chen Y.Y."/>
            <person name="Lin Y.F."/>
            <person name="Hsu J.L."/>
            <person name="Li C.Y."/>
            <person name="Wang Z.W."/>
            <person name="Zhao X."/>
            <person name="Zhong W.Y."/>
            <person name="Ma X.K."/>
            <person name="Ma L."/>
            <person name="Huang J."/>
            <person name="Chen G.Z."/>
            <person name="Huang M.Z."/>
            <person name="Huang L."/>
            <person name="Peng D.H."/>
            <person name="Luo Y.B."/>
            <person name="Zou S.Q."/>
            <person name="Chen S.P."/>
            <person name="Lan S."/>
            <person name="Tsai W.C."/>
            <person name="Van de Peer Y."/>
            <person name="Liu Z.J."/>
        </authorList>
    </citation>
    <scope>NUCLEOTIDE SEQUENCE [LARGE SCALE GENOMIC DNA]</scope>
    <source>
        <strain evidence="1">Lor287</strain>
    </source>
</reference>
<dbReference type="Proteomes" id="UP001418222">
    <property type="component" value="Unassembled WGS sequence"/>
</dbReference>
<protein>
    <submittedName>
        <fullName evidence="1">Uncharacterized protein</fullName>
    </submittedName>
</protein>
<dbReference type="EMBL" id="JBBWWQ010000004">
    <property type="protein sequence ID" value="KAK8948810.1"/>
    <property type="molecule type" value="Genomic_DNA"/>
</dbReference>
<sequence>MSRCDFSPEASPGILDLHFYDAELLSDASKAGLIPEDNLRKSFDVDKEKLSSVAKIKVVVVMQRRVVWFDN</sequence>
<organism evidence="1 2">
    <name type="scientific">Platanthera zijinensis</name>
    <dbReference type="NCBI Taxonomy" id="2320716"/>
    <lineage>
        <taxon>Eukaryota</taxon>
        <taxon>Viridiplantae</taxon>
        <taxon>Streptophyta</taxon>
        <taxon>Embryophyta</taxon>
        <taxon>Tracheophyta</taxon>
        <taxon>Spermatophyta</taxon>
        <taxon>Magnoliopsida</taxon>
        <taxon>Liliopsida</taxon>
        <taxon>Asparagales</taxon>
        <taxon>Orchidaceae</taxon>
        <taxon>Orchidoideae</taxon>
        <taxon>Orchideae</taxon>
        <taxon>Orchidinae</taxon>
        <taxon>Platanthera</taxon>
    </lineage>
</organism>
<dbReference type="AlphaFoldDB" id="A0AAP0BRJ0"/>
<proteinExistence type="predicted"/>
<evidence type="ECO:0000313" key="2">
    <source>
        <dbReference type="Proteomes" id="UP001418222"/>
    </source>
</evidence>
<accession>A0AAP0BRJ0</accession>
<name>A0AAP0BRJ0_9ASPA</name>
<keyword evidence="2" id="KW-1185">Reference proteome</keyword>